<dbReference type="Pfam" id="PF00884">
    <property type="entry name" value="Sulfatase"/>
    <property type="match status" value="1"/>
</dbReference>
<organism evidence="10 11">
    <name type="scientific">Eptatretus burgeri</name>
    <name type="common">Inshore hagfish</name>
    <dbReference type="NCBI Taxonomy" id="7764"/>
    <lineage>
        <taxon>Eukaryota</taxon>
        <taxon>Metazoa</taxon>
        <taxon>Chordata</taxon>
        <taxon>Craniata</taxon>
        <taxon>Vertebrata</taxon>
        <taxon>Cyclostomata</taxon>
        <taxon>Myxini</taxon>
        <taxon>Myxiniformes</taxon>
        <taxon>Myxinidae</taxon>
        <taxon>Eptatretinae</taxon>
        <taxon>Eptatretus</taxon>
    </lineage>
</organism>
<dbReference type="FunFam" id="3.40.720.10:FF:000023">
    <property type="entry name" value="Arylsulfatase A"/>
    <property type="match status" value="1"/>
</dbReference>
<evidence type="ECO:0000313" key="11">
    <source>
        <dbReference type="Proteomes" id="UP000694388"/>
    </source>
</evidence>
<dbReference type="PANTHER" id="PTHR42693">
    <property type="entry name" value="ARYLSULFATASE FAMILY MEMBER"/>
    <property type="match status" value="1"/>
</dbReference>
<evidence type="ECO:0000313" key="10">
    <source>
        <dbReference type="Ensembl" id="ENSEBUP00000023921.1"/>
    </source>
</evidence>
<keyword evidence="11" id="KW-1185">Reference proteome</keyword>
<dbReference type="OMA" id="YPAYPDE"/>
<evidence type="ECO:0000256" key="1">
    <source>
        <dbReference type="ARBA" id="ARBA00001913"/>
    </source>
</evidence>
<reference evidence="10" key="2">
    <citation type="submission" date="2025-09" db="UniProtKB">
        <authorList>
            <consortium name="Ensembl"/>
        </authorList>
    </citation>
    <scope>IDENTIFICATION</scope>
</reference>
<comment type="cofactor">
    <cofactor evidence="1">
        <name>Ca(2+)</name>
        <dbReference type="ChEBI" id="CHEBI:29108"/>
    </cofactor>
</comment>
<protein>
    <submittedName>
        <fullName evidence="10">Arylsulfatase A</fullName>
    </submittedName>
</protein>
<dbReference type="GO" id="GO:0046872">
    <property type="term" value="F:metal ion binding"/>
    <property type="evidence" value="ECO:0007669"/>
    <property type="project" value="UniProtKB-KW"/>
</dbReference>
<dbReference type="SUPFAM" id="SSF53649">
    <property type="entry name" value="Alkaline phosphatase-like"/>
    <property type="match status" value="1"/>
</dbReference>
<dbReference type="Proteomes" id="UP000694388">
    <property type="component" value="Unplaced"/>
</dbReference>
<evidence type="ECO:0000256" key="7">
    <source>
        <dbReference type="ARBA" id="ARBA00023180"/>
    </source>
</evidence>
<dbReference type="Ensembl" id="ENSEBUT00000024497.1">
    <property type="protein sequence ID" value="ENSEBUP00000023921.1"/>
    <property type="gene ID" value="ENSEBUG00000014738.1"/>
</dbReference>
<evidence type="ECO:0000256" key="2">
    <source>
        <dbReference type="ARBA" id="ARBA00008779"/>
    </source>
</evidence>
<dbReference type="InterPro" id="IPR024607">
    <property type="entry name" value="Sulfatase_CS"/>
</dbReference>
<dbReference type="AlphaFoldDB" id="A0A8C4X093"/>
<dbReference type="PROSITE" id="PS00149">
    <property type="entry name" value="SULFATASE_2"/>
    <property type="match status" value="1"/>
</dbReference>
<evidence type="ECO:0000256" key="6">
    <source>
        <dbReference type="ARBA" id="ARBA00022837"/>
    </source>
</evidence>
<feature type="domain" description="Sulfatase N-terminal" evidence="9">
    <location>
        <begin position="31"/>
        <end position="356"/>
    </location>
</feature>
<keyword evidence="7" id="KW-0325">Glycoprotein</keyword>
<evidence type="ECO:0000256" key="5">
    <source>
        <dbReference type="ARBA" id="ARBA00022801"/>
    </source>
</evidence>
<feature type="chain" id="PRO_5034691837" evidence="8">
    <location>
        <begin position="29"/>
        <end position="420"/>
    </location>
</feature>
<comment type="similarity">
    <text evidence="2">Belongs to the sulfatase family.</text>
</comment>
<dbReference type="GO" id="GO:0004065">
    <property type="term" value="F:arylsulfatase activity"/>
    <property type="evidence" value="ECO:0007669"/>
    <property type="project" value="TreeGrafter"/>
</dbReference>
<evidence type="ECO:0000256" key="4">
    <source>
        <dbReference type="ARBA" id="ARBA00022729"/>
    </source>
</evidence>
<name>A0A8C4X093_EPTBU</name>
<keyword evidence="5" id="KW-0378">Hydrolase</keyword>
<keyword evidence="4 8" id="KW-0732">Signal</keyword>
<evidence type="ECO:0000256" key="3">
    <source>
        <dbReference type="ARBA" id="ARBA00022723"/>
    </source>
</evidence>
<proteinExistence type="inferred from homology"/>
<dbReference type="PANTHER" id="PTHR42693:SF11">
    <property type="entry name" value="ARYLSULFATASE A"/>
    <property type="match status" value="1"/>
</dbReference>
<dbReference type="Gene3D" id="3.30.1120.10">
    <property type="match status" value="1"/>
</dbReference>
<evidence type="ECO:0000256" key="8">
    <source>
        <dbReference type="SAM" id="SignalP"/>
    </source>
</evidence>
<feature type="signal peptide" evidence="8">
    <location>
        <begin position="1"/>
        <end position="28"/>
    </location>
</feature>
<reference evidence="10" key="1">
    <citation type="submission" date="2025-08" db="UniProtKB">
        <authorList>
            <consortium name="Ensembl"/>
        </authorList>
    </citation>
    <scope>IDENTIFICATION</scope>
</reference>
<accession>A0A8C4X093</accession>
<keyword evidence="6" id="KW-0106">Calcium</keyword>
<keyword evidence="3" id="KW-0479">Metal-binding</keyword>
<dbReference type="InterPro" id="IPR050738">
    <property type="entry name" value="Sulfatase"/>
</dbReference>
<dbReference type="GeneTree" id="ENSGT00940000157610"/>
<dbReference type="PROSITE" id="PS00523">
    <property type="entry name" value="SULFATASE_1"/>
    <property type="match status" value="1"/>
</dbReference>
<dbReference type="InterPro" id="IPR017850">
    <property type="entry name" value="Alkaline_phosphatase_core_sf"/>
</dbReference>
<dbReference type="Gene3D" id="3.40.720.10">
    <property type="entry name" value="Alkaline Phosphatase, subunit A"/>
    <property type="match status" value="1"/>
</dbReference>
<evidence type="ECO:0000259" key="9">
    <source>
        <dbReference type="Pfam" id="PF00884"/>
    </source>
</evidence>
<dbReference type="InterPro" id="IPR000917">
    <property type="entry name" value="Sulfatase_N"/>
</dbReference>
<sequence length="420" mass="45138">MSGIVHGLLGPLVIFALVGVPGLQAVSAQPPNFVLIFADDLGFGDLGCYGHPTTLSPNLDQMAVSGLRFTNFYSSSPICSPSRAALLTGRLPIRSGVFPGVFYPGSRGGLPLNETTVAEILRTLGYRTATIGKWHLGYGAKGKYLPTHQGFDYWFGVPYSHNQGPCMNLTCFPPATPCFGTCDVGIVPLPLMSGTHILEQPPDLTLLTPRYNEAAVDFMRKQSRAGQPFLLYYASHHTHYPQFASAAFTNASQRGPFGDALLEFDHSVGLILNTLRTLGIENNTLVFFTSDNGPELMRVDRGGEAGCLKCGKGTTYEGGVRVPAIAYWPGHIHPGVTNALASTLDLLPTMARLAGARPLPLMLDGTDLSPVLFGSDTSGRQTLLYYPSAPRPEHGVHAVRGGKYKAHFYTEGLWTAHTSA</sequence>